<proteinExistence type="predicted"/>
<keyword evidence="1" id="KW-0472">Membrane</keyword>
<evidence type="ECO:0000313" key="2">
    <source>
        <dbReference type="EMBL" id="SNS53857.1"/>
    </source>
</evidence>
<feature type="transmembrane region" description="Helical" evidence="1">
    <location>
        <begin position="124"/>
        <end position="142"/>
    </location>
</feature>
<keyword evidence="3" id="KW-1185">Reference proteome</keyword>
<protein>
    <submittedName>
        <fullName evidence="2">Uncharacterized protein</fullName>
    </submittedName>
</protein>
<accession>A0A239FAK7</accession>
<evidence type="ECO:0000256" key="1">
    <source>
        <dbReference type="SAM" id="Phobius"/>
    </source>
</evidence>
<reference evidence="3" key="1">
    <citation type="submission" date="2017-06" db="EMBL/GenBank/DDBJ databases">
        <authorList>
            <person name="Varghese N."/>
            <person name="Submissions S."/>
        </authorList>
    </citation>
    <scope>NUCLEOTIDE SEQUENCE [LARGE SCALE GENOMIC DNA]</scope>
    <source>
        <strain evidence="3">5C</strain>
    </source>
</reference>
<feature type="transmembrane region" description="Helical" evidence="1">
    <location>
        <begin position="64"/>
        <end position="82"/>
    </location>
</feature>
<dbReference type="RefSeq" id="WP_089241512.1">
    <property type="nucleotide sequence ID" value="NZ_FZOK01000012.1"/>
</dbReference>
<dbReference type="OrthoDB" id="838342at2"/>
<feature type="transmembrane region" description="Helical" evidence="1">
    <location>
        <begin position="40"/>
        <end position="58"/>
    </location>
</feature>
<dbReference type="Proteomes" id="UP000198480">
    <property type="component" value="Unassembled WGS sequence"/>
</dbReference>
<feature type="transmembrane region" description="Helical" evidence="1">
    <location>
        <begin position="154"/>
        <end position="174"/>
    </location>
</feature>
<keyword evidence="1" id="KW-1133">Transmembrane helix</keyword>
<keyword evidence="1" id="KW-0812">Transmembrane</keyword>
<organism evidence="2 3">
    <name type="scientific">Belliella buryatensis</name>
    <dbReference type="NCBI Taxonomy" id="1500549"/>
    <lineage>
        <taxon>Bacteria</taxon>
        <taxon>Pseudomonadati</taxon>
        <taxon>Bacteroidota</taxon>
        <taxon>Cytophagia</taxon>
        <taxon>Cytophagales</taxon>
        <taxon>Cyclobacteriaceae</taxon>
        <taxon>Belliella</taxon>
    </lineage>
</organism>
<name>A0A239FAK7_9BACT</name>
<dbReference type="EMBL" id="FZOK01000012">
    <property type="protein sequence ID" value="SNS53857.1"/>
    <property type="molecule type" value="Genomic_DNA"/>
</dbReference>
<evidence type="ECO:0000313" key="3">
    <source>
        <dbReference type="Proteomes" id="UP000198480"/>
    </source>
</evidence>
<dbReference type="AlphaFoldDB" id="A0A239FAK7"/>
<gene>
    <name evidence="2" type="ORF">SAMN06295967_11217</name>
</gene>
<sequence>MEIDDLWRDMKEDKGIHRETLTLKKVNESKNPIKILRKNLLANLVFGLVISVVGIYLMFLFPAISIQISLGVLILESQYFHWQIYQRIRAFNQLLKNWDQPILQTLQDQLTLTRKTLRMIEIRSMIFLPLAYLAGLLVGGSGDGVSADELIMNVPFLLKGMGLALLTMPLIYFLMKWMHKKAFGDFIEQTEKILKDMEIS</sequence>